<keyword evidence="2 5" id="KW-0808">Transferase</keyword>
<dbReference type="GO" id="GO:0009396">
    <property type="term" value="P:folic acid-containing compound biosynthetic process"/>
    <property type="evidence" value="ECO:0007669"/>
    <property type="project" value="InterPro"/>
</dbReference>
<feature type="domain" description="Anthranilate synthase component I N-terminal" evidence="4">
    <location>
        <begin position="29"/>
        <end position="161"/>
    </location>
</feature>
<dbReference type="KEGG" id="dat:HRM2_08090"/>
<dbReference type="InterPro" id="IPR005802">
    <property type="entry name" value="ADC_synth_comp_1"/>
</dbReference>
<dbReference type="InterPro" id="IPR036038">
    <property type="entry name" value="Aminotransferase-like"/>
</dbReference>
<protein>
    <recommendedName>
        <fullName evidence="1">aminodeoxychorismate synthase</fullName>
        <ecNumber evidence="1">2.6.1.85</ecNumber>
    </recommendedName>
</protein>
<dbReference type="InterPro" id="IPR001544">
    <property type="entry name" value="Aminotrans_IV"/>
</dbReference>
<dbReference type="InterPro" id="IPR005801">
    <property type="entry name" value="ADC_synthase"/>
</dbReference>
<dbReference type="GO" id="GO:0046820">
    <property type="term" value="F:4-amino-4-deoxychorismate synthase activity"/>
    <property type="evidence" value="ECO:0007669"/>
    <property type="project" value="UniProtKB-EC"/>
</dbReference>
<dbReference type="InterPro" id="IPR006805">
    <property type="entry name" value="Anth_synth_I_N"/>
</dbReference>
<dbReference type="eggNOG" id="COG0147">
    <property type="taxonomic scope" value="Bacteria"/>
</dbReference>
<gene>
    <name evidence="5" type="primary">pabB</name>
    <name evidence="5" type="ordered locus">HRM2_08090</name>
</gene>
<dbReference type="NCBIfam" id="TIGR00553">
    <property type="entry name" value="pabB"/>
    <property type="match status" value="1"/>
</dbReference>
<dbReference type="PANTHER" id="PTHR11236:SF9">
    <property type="entry name" value="ANTHRANILATE SYNTHASE COMPONENT 1"/>
    <property type="match status" value="1"/>
</dbReference>
<dbReference type="GO" id="GO:0000162">
    <property type="term" value="P:L-tryptophan biosynthetic process"/>
    <property type="evidence" value="ECO:0007669"/>
    <property type="project" value="TreeGrafter"/>
</dbReference>
<dbReference type="HOGENOM" id="CLU_006493_6_0_7"/>
<dbReference type="InterPro" id="IPR015890">
    <property type="entry name" value="Chorismate_C"/>
</dbReference>
<evidence type="ECO:0000256" key="2">
    <source>
        <dbReference type="ARBA" id="ARBA00022679"/>
    </source>
</evidence>
<name>C0QJR9_DESAH</name>
<dbReference type="EC" id="2.6.1.85" evidence="1"/>
<dbReference type="Pfam" id="PF00425">
    <property type="entry name" value="Chorismate_bind"/>
    <property type="match status" value="1"/>
</dbReference>
<dbReference type="PANTHER" id="PTHR11236">
    <property type="entry name" value="AMINOBENZOATE/ANTHRANILATE SYNTHASE"/>
    <property type="match status" value="1"/>
</dbReference>
<dbReference type="Pfam" id="PF01063">
    <property type="entry name" value="Aminotran_4"/>
    <property type="match status" value="1"/>
</dbReference>
<sequence length="767" mass="86378">MLQDKIKNMAGQIHGVHIENIHLTESFIDFSARFASMEGSVILLSGGELDSARYHILGAKPWLSFLGRNRSMEITIKDQRLCFEDNPFDTLRMLLDTFSLGEYQKSAKLPEPVSAGLFGYFSYDLKDHLEKLPKTSVDDLGLPHIRLFAPSIIVVHDKKNAITRLCIPKRILSGQSTLDDDLDFFKRIMDSKPPQKGTFCGDQRGFKSNFSKKDYLESLVKIKEYIASGHVYQVNMSQRFEMDFKGDTFNLFATLYHANPAPFFAYINAGDHQIVSTSPERFVQRIGKYVETRPIKGTKPRGKTRAEDQKLKTQLAQSKKDDAELSMIVDLLRNDIGKVCKGGSVRVSEHKRLEAYKNVYHLVSVVEGILDKNYDSVDLITATFPGGSITGCPKIRSMEIIDELEPGRRHIYTGSIGYVGFHDTIDLSIVIRTLTIYNGKIIFSAGGGIVFDSDPSNEFDETLHKGRTLMEVFQDKGEKTVNRKVVWLNGTIKPVDQATVPITDLGLQYGYGFFETIRVDRGKPRHLKEHLKRFDTTWNHFFCKAPPDLSWDKIINQVLVQNKLTSETAAVKILATQGNRDSAPFNHTLLVTARPYTHRLEEKNQQGLHLLTYPNPRLTPLADYKTLNYLYYFLAGKWAKGQGADEALIMNPDNTVSETNTANILLIKDKAVIRPVSKHVLPGIMEAAVCEFLAQWGYKIENKPLKPKELYSADQVLITNSLMGAVPILSLDRTMLAKPFDLCQKINTTVLDLDVSASPPLTIKDGS</sequence>
<dbReference type="InterPro" id="IPR043131">
    <property type="entry name" value="BCAT-like_N"/>
</dbReference>
<evidence type="ECO:0000313" key="5">
    <source>
        <dbReference type="EMBL" id="ACN13922.1"/>
    </source>
</evidence>
<evidence type="ECO:0000259" key="4">
    <source>
        <dbReference type="Pfam" id="PF04715"/>
    </source>
</evidence>
<dbReference type="Gene3D" id="3.30.470.10">
    <property type="match status" value="1"/>
</dbReference>
<dbReference type="AlphaFoldDB" id="C0QJR9"/>
<feature type="domain" description="Chorismate-utilising enzyme C-terminal" evidence="3">
    <location>
        <begin position="212"/>
        <end position="465"/>
    </location>
</feature>
<dbReference type="EMBL" id="CP001087">
    <property type="protein sequence ID" value="ACN13922.1"/>
    <property type="molecule type" value="Genomic_DNA"/>
</dbReference>
<dbReference type="PRINTS" id="PR00095">
    <property type="entry name" value="ANTSNTHASEI"/>
</dbReference>
<organism evidence="5 6">
    <name type="scientific">Desulforapulum autotrophicum (strain ATCC 43914 / DSM 3382 / VKM B-1955 / HRM2)</name>
    <name type="common">Desulfobacterium autotrophicum</name>
    <dbReference type="NCBI Taxonomy" id="177437"/>
    <lineage>
        <taxon>Bacteria</taxon>
        <taxon>Pseudomonadati</taxon>
        <taxon>Thermodesulfobacteriota</taxon>
        <taxon>Desulfobacteria</taxon>
        <taxon>Desulfobacterales</taxon>
        <taxon>Desulfobacteraceae</taxon>
        <taxon>Desulforapulum</taxon>
    </lineage>
</organism>
<dbReference type="STRING" id="177437.HRM2_08090"/>
<dbReference type="InterPro" id="IPR019999">
    <property type="entry name" value="Anth_synth_I-like"/>
</dbReference>
<reference evidence="5 6" key="1">
    <citation type="journal article" date="2009" name="Environ. Microbiol.">
        <title>Genome sequence of Desulfobacterium autotrophicum HRM2, a marine sulfate reducer oxidizing organic carbon completely to carbon dioxide.</title>
        <authorList>
            <person name="Strittmatter A.W."/>
            <person name="Liesegang H."/>
            <person name="Rabus R."/>
            <person name="Decker I."/>
            <person name="Amann J."/>
            <person name="Andres S."/>
            <person name="Henne A."/>
            <person name="Fricke W.F."/>
            <person name="Martinez-Arias R."/>
            <person name="Bartels D."/>
            <person name="Goesmann A."/>
            <person name="Krause L."/>
            <person name="Puehler A."/>
            <person name="Klenk H.P."/>
            <person name="Richter M."/>
            <person name="Schuler M."/>
            <person name="Gloeckner F.O."/>
            <person name="Meyerdierks A."/>
            <person name="Gottschalk G."/>
            <person name="Amann R."/>
        </authorList>
    </citation>
    <scope>NUCLEOTIDE SEQUENCE [LARGE SCALE GENOMIC DNA]</scope>
    <source>
        <strain evidence="6">ATCC 43914 / DSM 3382 / HRM2</strain>
    </source>
</reference>
<dbReference type="RefSeq" id="WP_012663162.1">
    <property type="nucleotide sequence ID" value="NC_012108.1"/>
</dbReference>
<keyword evidence="5" id="KW-0032">Aminotransferase</keyword>
<dbReference type="eggNOG" id="COG0115">
    <property type="taxonomic scope" value="Bacteria"/>
</dbReference>
<evidence type="ECO:0000259" key="3">
    <source>
        <dbReference type="Pfam" id="PF00425"/>
    </source>
</evidence>
<dbReference type="Pfam" id="PF04715">
    <property type="entry name" value="Anth_synt_I_N"/>
    <property type="match status" value="1"/>
</dbReference>
<dbReference type="SUPFAM" id="SSF56752">
    <property type="entry name" value="D-aminoacid aminotransferase-like PLP-dependent enzymes"/>
    <property type="match status" value="1"/>
</dbReference>
<dbReference type="Gene3D" id="3.60.120.10">
    <property type="entry name" value="Anthranilate synthase"/>
    <property type="match status" value="1"/>
</dbReference>
<accession>C0QJR9</accession>
<proteinExistence type="predicted"/>
<evidence type="ECO:0000256" key="1">
    <source>
        <dbReference type="ARBA" id="ARBA00013139"/>
    </source>
</evidence>
<dbReference type="InterPro" id="IPR043132">
    <property type="entry name" value="BCAT-like_C"/>
</dbReference>
<keyword evidence="6" id="KW-1185">Reference proteome</keyword>
<evidence type="ECO:0000313" key="6">
    <source>
        <dbReference type="Proteomes" id="UP000000442"/>
    </source>
</evidence>
<dbReference type="Gene3D" id="3.20.10.10">
    <property type="entry name" value="D-amino Acid Aminotransferase, subunit A, domain 2"/>
    <property type="match status" value="1"/>
</dbReference>
<dbReference type="SUPFAM" id="SSF56322">
    <property type="entry name" value="ADC synthase"/>
    <property type="match status" value="1"/>
</dbReference>
<dbReference type="Proteomes" id="UP000000442">
    <property type="component" value="Chromosome"/>
</dbReference>